<proteinExistence type="predicted"/>
<dbReference type="Pfam" id="PF04107">
    <property type="entry name" value="GCS2"/>
    <property type="match status" value="1"/>
</dbReference>
<dbReference type="OrthoDB" id="240589at2"/>
<evidence type="ECO:0000313" key="3">
    <source>
        <dbReference type="EMBL" id="QBQ55000.1"/>
    </source>
</evidence>
<feature type="domain" description="CBS" evidence="2">
    <location>
        <begin position="509"/>
        <end position="567"/>
    </location>
</feature>
<dbReference type="InterPro" id="IPR006336">
    <property type="entry name" value="GCS2"/>
</dbReference>
<dbReference type="RefSeq" id="WP_134358266.1">
    <property type="nucleotide sequence ID" value="NZ_CP038033.1"/>
</dbReference>
<dbReference type="PANTHER" id="PTHR36510">
    <property type="entry name" value="GLUTAMATE--CYSTEINE LIGASE 2-RELATED"/>
    <property type="match status" value="1"/>
</dbReference>
<evidence type="ECO:0000313" key="4">
    <source>
        <dbReference type="Proteomes" id="UP000294325"/>
    </source>
</evidence>
<gene>
    <name evidence="3" type="ORF">E3U44_11105</name>
</gene>
<dbReference type="SUPFAM" id="SSF55931">
    <property type="entry name" value="Glutamine synthetase/guanido kinase"/>
    <property type="match status" value="1"/>
</dbReference>
<dbReference type="KEGG" id="nwr:E3U44_11105"/>
<dbReference type="Gene3D" id="3.10.580.10">
    <property type="entry name" value="CBS-domain"/>
    <property type="match status" value="1"/>
</dbReference>
<dbReference type="GO" id="GO:0016879">
    <property type="term" value="F:ligase activity, forming carbon-nitrogen bonds"/>
    <property type="evidence" value="ECO:0007669"/>
    <property type="project" value="UniProtKB-ARBA"/>
</dbReference>
<dbReference type="PANTHER" id="PTHR36510:SF3">
    <property type="entry name" value="CONSERVED PROTEIN"/>
    <property type="match status" value="1"/>
</dbReference>
<dbReference type="Proteomes" id="UP000294325">
    <property type="component" value="Chromosome"/>
</dbReference>
<feature type="domain" description="CBS" evidence="2">
    <location>
        <begin position="577"/>
        <end position="632"/>
    </location>
</feature>
<name>A0A4P7C0F0_9GAMM</name>
<dbReference type="PROSITE" id="PS51371">
    <property type="entry name" value="CBS"/>
    <property type="match status" value="2"/>
</dbReference>
<keyword evidence="1" id="KW-0129">CBS domain</keyword>
<sequence>MGEHEVHKSTSKQELRAFMQAILSDLRALEVMIERHLFEGGITRTGAEQEMFLIDGKTHAAPTAAELLTHLSDPRFKTELARFNLEFNLDPKPLSGGFLRQLEEELTAGLDKAGEAAAAVNTQILLTGILPTLRHEDIRPDMLTPDARYQRIDDSVFHTHPQPVSVLIDGPDQYEGTHDSVALEGANISLQLHWQVEPENAAYYYNLAQLISAPLLAAAVNSPVLFGHRLWHETRIALFERALDTRSGPQLTRGMPSRISFGSAWVQESILEIFQDNAARYPIIMTRKPDPNPLKLIEQGIIPKLSALTLHSGTVWRWNRPCYGILEGKPHLRIENRVLPAGPTLLDEVANAALFYGLMLGLAEEYHDFTSRLPFHEARANFLAAAQQGLDARFTWLDGRVIRARSLLLEELIPKARRGLTQVGVLSEDLERYLGTLNARVRKGQTGALWLLNALAQNPHQDSTTLLHHAVLAMLHYQQQGIPVHRWAPLMVANQSESARLPHTVSDIMAQNLFTVRPDDIIDLASRIMDWKHVRHIPVETEKGKLVGLLTIHELLHAHNILSTQDAPRPIPVAEMMNPKPITIPSDMPILEAMQLMLASETGSLLVVNRTQLLGIVTERDLVRAACQLLTTVS</sequence>
<evidence type="ECO:0000259" key="2">
    <source>
        <dbReference type="PROSITE" id="PS51371"/>
    </source>
</evidence>
<dbReference type="Pfam" id="PF00571">
    <property type="entry name" value="CBS"/>
    <property type="match status" value="2"/>
</dbReference>
<accession>A0A4P7C0F0</accession>
<dbReference type="InterPro" id="IPR050141">
    <property type="entry name" value="GCL_type2/YbdK_subfam"/>
</dbReference>
<dbReference type="AlphaFoldDB" id="A0A4P7C0F0"/>
<protein>
    <submittedName>
        <fullName evidence="3">CBS domain-containing protein</fullName>
    </submittedName>
</protein>
<evidence type="ECO:0000256" key="1">
    <source>
        <dbReference type="PROSITE-ProRule" id="PRU00703"/>
    </source>
</evidence>
<reference evidence="3 4" key="1">
    <citation type="submission" date="2019-03" db="EMBL/GenBank/DDBJ databases">
        <title>The genome sequence of Nitrosococcus wardiae strain D1FHST reveals the archetypal metabolic capacity of ammonia-oxidizing Gammaproteobacteria.</title>
        <authorList>
            <person name="Wang L."/>
            <person name="Lim C.K."/>
            <person name="Hanson T.E."/>
            <person name="Dang H."/>
            <person name="Klotz M.G."/>
        </authorList>
    </citation>
    <scope>NUCLEOTIDE SEQUENCE [LARGE SCALE GENOMIC DNA]</scope>
    <source>
        <strain evidence="3 4">D1FHS</strain>
    </source>
</reference>
<dbReference type="Gene3D" id="3.30.590.20">
    <property type="match status" value="1"/>
</dbReference>
<dbReference type="InterPro" id="IPR000644">
    <property type="entry name" value="CBS_dom"/>
</dbReference>
<dbReference type="SUPFAM" id="SSF54631">
    <property type="entry name" value="CBS-domain pair"/>
    <property type="match status" value="1"/>
</dbReference>
<organism evidence="3 4">
    <name type="scientific">Nitrosococcus wardiae</name>
    <dbReference type="NCBI Taxonomy" id="1814290"/>
    <lineage>
        <taxon>Bacteria</taxon>
        <taxon>Pseudomonadati</taxon>
        <taxon>Pseudomonadota</taxon>
        <taxon>Gammaproteobacteria</taxon>
        <taxon>Chromatiales</taxon>
        <taxon>Chromatiaceae</taxon>
        <taxon>Nitrosococcus</taxon>
    </lineage>
</organism>
<dbReference type="SMART" id="SM00116">
    <property type="entry name" value="CBS"/>
    <property type="match status" value="2"/>
</dbReference>
<dbReference type="EMBL" id="CP038033">
    <property type="protein sequence ID" value="QBQ55000.1"/>
    <property type="molecule type" value="Genomic_DNA"/>
</dbReference>
<keyword evidence="4" id="KW-1185">Reference proteome</keyword>
<dbReference type="InterPro" id="IPR014746">
    <property type="entry name" value="Gln_synth/guanido_kin_cat_dom"/>
</dbReference>
<dbReference type="InterPro" id="IPR046342">
    <property type="entry name" value="CBS_dom_sf"/>
</dbReference>